<dbReference type="PROSITE" id="PS51257">
    <property type="entry name" value="PROKAR_LIPOPROTEIN"/>
    <property type="match status" value="1"/>
</dbReference>
<accession>A0AAD5V1J9</accession>
<feature type="chain" id="PRO_5042109446" evidence="2">
    <location>
        <begin position="22"/>
        <end position="261"/>
    </location>
</feature>
<feature type="compositionally biased region" description="Basic and acidic residues" evidence="1">
    <location>
        <begin position="47"/>
        <end position="66"/>
    </location>
</feature>
<reference evidence="3" key="1">
    <citation type="submission" date="2022-07" db="EMBL/GenBank/DDBJ databases">
        <title>Genome Sequence of Physisporinus lineatus.</title>
        <authorList>
            <person name="Buettner E."/>
        </authorList>
    </citation>
    <scope>NUCLEOTIDE SEQUENCE</scope>
    <source>
        <strain evidence="3">VT162</strain>
    </source>
</reference>
<keyword evidence="2" id="KW-0732">Signal</keyword>
<keyword evidence="4" id="KW-1185">Reference proteome</keyword>
<evidence type="ECO:0000256" key="2">
    <source>
        <dbReference type="SAM" id="SignalP"/>
    </source>
</evidence>
<organism evidence="3 4">
    <name type="scientific">Meripilus lineatus</name>
    <dbReference type="NCBI Taxonomy" id="2056292"/>
    <lineage>
        <taxon>Eukaryota</taxon>
        <taxon>Fungi</taxon>
        <taxon>Dikarya</taxon>
        <taxon>Basidiomycota</taxon>
        <taxon>Agaricomycotina</taxon>
        <taxon>Agaricomycetes</taxon>
        <taxon>Polyporales</taxon>
        <taxon>Meripilaceae</taxon>
        <taxon>Meripilus</taxon>
    </lineage>
</organism>
<feature type="compositionally biased region" description="Basic and acidic residues" evidence="1">
    <location>
        <begin position="104"/>
        <end position="139"/>
    </location>
</feature>
<feature type="region of interest" description="Disordered" evidence="1">
    <location>
        <begin position="38"/>
        <end position="229"/>
    </location>
</feature>
<proteinExistence type="predicted"/>
<feature type="compositionally biased region" description="Basic and acidic residues" evidence="1">
    <location>
        <begin position="80"/>
        <end position="92"/>
    </location>
</feature>
<gene>
    <name evidence="3" type="ORF">NLI96_g6114</name>
</gene>
<evidence type="ECO:0000313" key="4">
    <source>
        <dbReference type="Proteomes" id="UP001212997"/>
    </source>
</evidence>
<feature type="signal peptide" evidence="2">
    <location>
        <begin position="1"/>
        <end position="21"/>
    </location>
</feature>
<comment type="caution">
    <text evidence="3">The sequence shown here is derived from an EMBL/GenBank/DDBJ whole genome shotgun (WGS) entry which is preliminary data.</text>
</comment>
<dbReference type="AlphaFoldDB" id="A0AAD5V1J9"/>
<name>A0AAD5V1J9_9APHY</name>
<dbReference type="Proteomes" id="UP001212997">
    <property type="component" value="Unassembled WGS sequence"/>
</dbReference>
<sequence>MRFSVVAAVSIAASCVLPVLAAPTPVFDIIARRLPGPKFAATPMPRPDPHPRPRPRDVVQLEERSRPIITYRPKPPMRPRPRDFVELKERSPQRPRPTPRPRPRPRDFIDLEERNIPRPRPTGDVKPKPRDLVELEKRRTSLPSGAYRHVRPGDKRPRGFTEFESRSIEDQVDSRFHTPSSTNHEPQGLTEPESRTNGLHQGDFRPPVSSDVHHGYSGPSPSRTFKKPREIMDFDARDDMEDLFAREYEDIMERDDFQWWE</sequence>
<evidence type="ECO:0000313" key="3">
    <source>
        <dbReference type="EMBL" id="KAJ3483754.1"/>
    </source>
</evidence>
<protein>
    <submittedName>
        <fullName evidence="3">Uncharacterized protein</fullName>
    </submittedName>
</protein>
<dbReference type="EMBL" id="JANAWD010000216">
    <property type="protein sequence ID" value="KAJ3483754.1"/>
    <property type="molecule type" value="Genomic_DNA"/>
</dbReference>
<evidence type="ECO:0000256" key="1">
    <source>
        <dbReference type="SAM" id="MobiDB-lite"/>
    </source>
</evidence>
<feature type="compositionally biased region" description="Basic and acidic residues" evidence="1">
    <location>
        <begin position="151"/>
        <end position="176"/>
    </location>
</feature>